<dbReference type="InterPro" id="IPR001245">
    <property type="entry name" value="Ser-Thr/Tyr_kinase_cat_dom"/>
</dbReference>
<reference evidence="3" key="2">
    <citation type="submission" date="2019-10" db="EMBL/GenBank/DDBJ databases">
        <title>Conservation and host-specific expression of non-tandemly repeated heterogenous ribosome RNA gene in arbuscular mycorrhizal fungi.</title>
        <authorList>
            <person name="Maeda T."/>
            <person name="Kobayashi Y."/>
            <person name="Nakagawa T."/>
            <person name="Ezawa T."/>
            <person name="Yamaguchi K."/>
            <person name="Bino T."/>
            <person name="Nishimoto Y."/>
            <person name="Shigenobu S."/>
            <person name="Kawaguchi M."/>
        </authorList>
    </citation>
    <scope>NUCLEOTIDE SEQUENCE</scope>
    <source>
        <strain evidence="3">HR1</strain>
    </source>
</reference>
<proteinExistence type="predicted"/>
<evidence type="ECO:0000313" key="3">
    <source>
        <dbReference type="EMBL" id="GES75779.1"/>
    </source>
</evidence>
<dbReference type="GO" id="GO:0005524">
    <property type="term" value="F:ATP binding"/>
    <property type="evidence" value="ECO:0007669"/>
    <property type="project" value="InterPro"/>
</dbReference>
<dbReference type="Proteomes" id="UP000615446">
    <property type="component" value="Unassembled WGS sequence"/>
</dbReference>
<dbReference type="AlphaFoldDB" id="A0A2Z6S8P7"/>
<comment type="caution">
    <text evidence="2">The sequence shown here is derived from an EMBL/GenBank/DDBJ whole genome shotgun (WGS) entry which is preliminary data.</text>
</comment>
<dbReference type="EMBL" id="BEXD01004304">
    <property type="protein sequence ID" value="GBC09493.1"/>
    <property type="molecule type" value="Genomic_DNA"/>
</dbReference>
<dbReference type="Pfam" id="PF07714">
    <property type="entry name" value="PK_Tyr_Ser-Thr"/>
    <property type="match status" value="1"/>
</dbReference>
<reference evidence="2 4" key="1">
    <citation type="submission" date="2017-11" db="EMBL/GenBank/DDBJ databases">
        <title>The genome of Rhizophagus clarus HR1 reveals common genetic basis of auxotrophy among arbuscular mycorrhizal fungi.</title>
        <authorList>
            <person name="Kobayashi Y."/>
        </authorList>
    </citation>
    <scope>NUCLEOTIDE SEQUENCE [LARGE SCALE GENOMIC DNA]</scope>
    <source>
        <strain evidence="2 4">HR1</strain>
    </source>
</reference>
<dbReference type="Gene3D" id="1.10.510.10">
    <property type="entry name" value="Transferase(Phosphotransferase) domain 1"/>
    <property type="match status" value="1"/>
</dbReference>
<dbReference type="EMBL" id="BLAL01000017">
    <property type="protein sequence ID" value="GES75779.1"/>
    <property type="molecule type" value="Genomic_DNA"/>
</dbReference>
<sequence length="487" mass="57697">MNNKNLEELKLVYKAIERTYITMNENIHDDIIKQHKYRKNEIMNDKSLNEKQKQEAINILNGNYNFDKIRYNIGKKNVCKDCNNEYFAKTYCEHCIRIYLKENFSNWTSKNNKIDKLIQDCQIKSLAPNRIVEWIPFDRLKKVKYFKKGGFSEIYKAIWIDGYYDEWDAKEKRLKRAGTHKVILKALKNVESANRSWYDEAVSHLTISNKWAEIVLCNGLTQNPENREYMIVMERMDADLRGYLKQNNKTLTWERRIKIAFDIIEALYFIHKENVIHRDLHSGNVLYFHGYDSWYISDLGFCGPADNPSNSVYGNLPYIAPEIIHGKTHTQASDIYGIGIIMWEISSGCPPFYNCKHDFFLAMKIVNGTRPTIVEGTPSEYKELMEQCWNRNPSERPVINDLLDKIERMWKNCYNNIELNTLKVYPEPNYYSPENSRSYYSNSHSTSSFYNFKYFPNKDIMGEQEENHSKPYDFNIDTNRIINCEKT</sequence>
<dbReference type="SUPFAM" id="SSF56112">
    <property type="entry name" value="Protein kinase-like (PK-like)"/>
    <property type="match status" value="1"/>
</dbReference>
<keyword evidence="4" id="KW-1185">Reference proteome</keyword>
<evidence type="ECO:0000313" key="4">
    <source>
        <dbReference type="Proteomes" id="UP000247702"/>
    </source>
</evidence>
<evidence type="ECO:0000259" key="1">
    <source>
        <dbReference type="PROSITE" id="PS50011"/>
    </source>
</evidence>
<organism evidence="2 4">
    <name type="scientific">Rhizophagus clarus</name>
    <dbReference type="NCBI Taxonomy" id="94130"/>
    <lineage>
        <taxon>Eukaryota</taxon>
        <taxon>Fungi</taxon>
        <taxon>Fungi incertae sedis</taxon>
        <taxon>Mucoromycota</taxon>
        <taxon>Glomeromycotina</taxon>
        <taxon>Glomeromycetes</taxon>
        <taxon>Glomerales</taxon>
        <taxon>Glomeraceae</taxon>
        <taxon>Rhizophagus</taxon>
    </lineage>
</organism>
<name>A0A2Z6S8P7_9GLOM</name>
<dbReference type="GO" id="GO:0004674">
    <property type="term" value="F:protein serine/threonine kinase activity"/>
    <property type="evidence" value="ECO:0007669"/>
    <property type="project" value="TreeGrafter"/>
</dbReference>
<protein>
    <submittedName>
        <fullName evidence="3">Kinase-like domain-containing protein</fullName>
    </submittedName>
</protein>
<accession>A0A2Z6S8P7</accession>
<feature type="domain" description="Protein kinase" evidence="1">
    <location>
        <begin position="140"/>
        <end position="411"/>
    </location>
</feature>
<keyword evidence="3" id="KW-0808">Transferase</keyword>
<dbReference type="InterPro" id="IPR051681">
    <property type="entry name" value="Ser/Thr_Kinases-Pseudokinases"/>
</dbReference>
<dbReference type="InterPro" id="IPR000719">
    <property type="entry name" value="Prot_kinase_dom"/>
</dbReference>
<dbReference type="PROSITE" id="PS50011">
    <property type="entry name" value="PROTEIN_KINASE_DOM"/>
    <property type="match status" value="1"/>
</dbReference>
<evidence type="ECO:0000313" key="2">
    <source>
        <dbReference type="EMBL" id="GBC09493.1"/>
    </source>
</evidence>
<keyword evidence="3" id="KW-0418">Kinase</keyword>
<gene>
    <name evidence="3" type="ORF">RCL2_000319000</name>
    <name evidence="2" type="ORF">RclHR1_08900007</name>
</gene>
<dbReference type="OrthoDB" id="2791079at2759"/>
<dbReference type="Proteomes" id="UP000247702">
    <property type="component" value="Unassembled WGS sequence"/>
</dbReference>
<dbReference type="PANTHER" id="PTHR44329">
    <property type="entry name" value="SERINE/THREONINE-PROTEIN KINASE TNNI3K-RELATED"/>
    <property type="match status" value="1"/>
</dbReference>
<dbReference type="InterPro" id="IPR011009">
    <property type="entry name" value="Kinase-like_dom_sf"/>
</dbReference>